<keyword evidence="8" id="KW-0868">Chloride</keyword>
<dbReference type="Gene3D" id="1.10.3080.10">
    <property type="entry name" value="Clc chloride channel"/>
    <property type="match status" value="1"/>
</dbReference>
<dbReference type="PANTHER" id="PTHR43427">
    <property type="entry name" value="CHLORIDE CHANNEL PROTEIN CLC-E"/>
    <property type="match status" value="1"/>
</dbReference>
<gene>
    <name evidence="14" type="ORF">HGMM_F11C09C05</name>
</gene>
<evidence type="ECO:0000256" key="1">
    <source>
        <dbReference type="ARBA" id="ARBA00004141"/>
    </source>
</evidence>
<dbReference type="InterPro" id="IPR001807">
    <property type="entry name" value="ClC"/>
</dbReference>
<dbReference type="InterPro" id="IPR014743">
    <property type="entry name" value="Cl-channel_core"/>
</dbReference>
<feature type="transmembrane region" description="Helical" evidence="11">
    <location>
        <begin position="173"/>
        <end position="198"/>
    </location>
</feature>
<reference evidence="14" key="1">
    <citation type="journal article" date="2005" name="Environ. Microbiol.">
        <title>Genetic and functional properties of uncultivated thermophilic crenarchaeotes from a subsurface gold mine as revealed by analysis of genome fragments.</title>
        <authorList>
            <person name="Nunoura T."/>
            <person name="Hirayama H."/>
            <person name="Takami H."/>
            <person name="Oida H."/>
            <person name="Nishi S."/>
            <person name="Shimamura S."/>
            <person name="Suzuki Y."/>
            <person name="Inagaki F."/>
            <person name="Takai K."/>
            <person name="Nealson K.H."/>
            <person name="Horikoshi K."/>
        </authorList>
    </citation>
    <scope>NUCLEOTIDE SEQUENCE</scope>
</reference>
<evidence type="ECO:0000256" key="8">
    <source>
        <dbReference type="ARBA" id="ARBA00023214"/>
    </source>
</evidence>
<evidence type="ECO:0000256" key="2">
    <source>
        <dbReference type="ARBA" id="ARBA00022448"/>
    </source>
</evidence>
<evidence type="ECO:0000256" key="3">
    <source>
        <dbReference type="ARBA" id="ARBA00022692"/>
    </source>
</evidence>
<keyword evidence="6 11" id="KW-0472">Membrane</keyword>
<feature type="transmembrane region" description="Helical" evidence="11">
    <location>
        <begin position="205"/>
        <end position="227"/>
    </location>
</feature>
<feature type="transmembrane region" description="Helical" evidence="11">
    <location>
        <begin position="30"/>
        <end position="50"/>
    </location>
</feature>
<keyword evidence="5" id="KW-0406">Ion transport</keyword>
<feature type="transmembrane region" description="Helical" evidence="11">
    <location>
        <begin position="247"/>
        <end position="270"/>
    </location>
</feature>
<dbReference type="Gene3D" id="3.30.70.1450">
    <property type="entry name" value="Regulator of K+ conductance, C-terminal domain"/>
    <property type="match status" value="1"/>
</dbReference>
<dbReference type="InterPro" id="IPR000644">
    <property type="entry name" value="CBS_dom"/>
</dbReference>
<dbReference type="InterPro" id="IPR050368">
    <property type="entry name" value="ClC-type_chloride_channel"/>
</dbReference>
<evidence type="ECO:0000256" key="7">
    <source>
        <dbReference type="ARBA" id="ARBA00023173"/>
    </source>
</evidence>
<dbReference type="SUPFAM" id="SSF81340">
    <property type="entry name" value="Clc chloride channel"/>
    <property type="match status" value="1"/>
</dbReference>
<evidence type="ECO:0000256" key="4">
    <source>
        <dbReference type="ARBA" id="ARBA00022989"/>
    </source>
</evidence>
<dbReference type="GO" id="GO:0008324">
    <property type="term" value="F:monoatomic cation transmembrane transporter activity"/>
    <property type="evidence" value="ECO:0007669"/>
    <property type="project" value="InterPro"/>
</dbReference>
<dbReference type="InterPro" id="IPR036721">
    <property type="entry name" value="RCK_C_sf"/>
</dbReference>
<feature type="transmembrane region" description="Helical" evidence="11">
    <location>
        <begin position="357"/>
        <end position="377"/>
    </location>
</feature>
<organism evidence="14">
    <name type="scientific">uncultured prokaryote</name>
    <dbReference type="NCBI Taxonomy" id="198431"/>
    <lineage>
        <taxon>unclassified sequences</taxon>
        <taxon>environmental samples</taxon>
    </lineage>
</organism>
<dbReference type="PRINTS" id="PR00762">
    <property type="entry name" value="CLCHANNEL"/>
</dbReference>
<evidence type="ECO:0000313" key="14">
    <source>
        <dbReference type="EMBL" id="BAL53897.1"/>
    </source>
</evidence>
<dbReference type="GO" id="GO:0034707">
    <property type="term" value="C:chloride channel complex"/>
    <property type="evidence" value="ECO:0007669"/>
    <property type="project" value="UniProtKB-KW"/>
</dbReference>
<keyword evidence="2" id="KW-0813">Transport</keyword>
<proteinExistence type="predicted"/>
<dbReference type="SUPFAM" id="SSF116726">
    <property type="entry name" value="TrkA C-terminal domain-like"/>
    <property type="match status" value="1"/>
</dbReference>
<feature type="domain" description="CBS" evidence="13">
    <location>
        <begin position="476"/>
        <end position="534"/>
    </location>
</feature>
<feature type="transmembrane region" description="Helical" evidence="11">
    <location>
        <begin position="422"/>
        <end position="441"/>
    </location>
</feature>
<accession>H5SCL1</accession>
<comment type="subcellular location">
    <subcellularLocation>
        <location evidence="1">Membrane</location>
        <topology evidence="1">Multi-pass membrane protein</topology>
    </subcellularLocation>
</comment>
<dbReference type="InterPro" id="IPR046342">
    <property type="entry name" value="CBS_dom_sf"/>
</dbReference>
<evidence type="ECO:0000256" key="6">
    <source>
        <dbReference type="ARBA" id="ARBA00023136"/>
    </source>
</evidence>
<feature type="transmembrane region" description="Helical" evidence="11">
    <location>
        <begin position="282"/>
        <end position="304"/>
    </location>
</feature>
<dbReference type="Pfam" id="PF02080">
    <property type="entry name" value="TrkA_C"/>
    <property type="match status" value="1"/>
</dbReference>
<keyword evidence="9" id="KW-0407">Ion channel</keyword>
<evidence type="ECO:0000259" key="12">
    <source>
        <dbReference type="PROSITE" id="PS51202"/>
    </source>
</evidence>
<dbReference type="SMART" id="SM00116">
    <property type="entry name" value="CBS"/>
    <property type="match status" value="2"/>
</dbReference>
<sequence length="716" mass="75184">MTPSSSRPPLRLTPTRLAAWLDRTQPPEEAVMIGAALGVGVLGALGTLLFRRLVDLYFGFFFTDVQGLLSPFLRQLSAVLLPGLGGLIVGIILAGFLPNEQGMGPGIASMMEAVALHGGRLNLRRAIVRVLCATITIGSGGSAGPEDPSIQFGGHIGSGLGQAMRLSDERTKTLVACGAAAGLAAAFNAPFAAVFFALEVILGQITAAAIGVVALSAIVSAVLTQALAGPQPAFAIPAYPPGGIAEVLLSLFLGALAALAAALFIRALYWIGDRIRGWGIPLPIKAAGGGLIVGMLGVAVALGFRLRPEETGIFGSGYPLIEDVLRGASFAPGAVFALLLIKPLATAITLGSGGQGGVIAPTLFLGVLTGALFSQLVQVFFPTVATPVATFALVGMGAVFAAALRAPITAVLLLLELTHEPAILAPLLFATAVSTLIAERWHEPSVYTLTLLRRGLRLVRGQDADVLAGLPVSEAMVQEPYIVRDELELPALEQAIYETHEHSFPVLDRSDALVGVVSLQDLERAKSTSGWEKLRVGNISTRDLLVAYPDEPVGTALRRLAVRDVGMLPVVSRREPGRLLGTIRREDALKAYKRGVLRRQEMQQRADHVRLGQLAGADFYEFLVEPGCPADGASVRDLELPEEVLLTAIRRGAITKFPHPADILRAGDSVLALARNQEAAGALAALFKRDASRPRLPPGPREVPPRGELPPAVSGQ</sequence>
<keyword evidence="7" id="KW-0869">Chloride channel</keyword>
<dbReference type="PROSITE" id="PS51202">
    <property type="entry name" value="RCK_C"/>
    <property type="match status" value="1"/>
</dbReference>
<evidence type="ECO:0000256" key="11">
    <source>
        <dbReference type="SAM" id="Phobius"/>
    </source>
</evidence>
<dbReference type="AlphaFoldDB" id="H5SCL1"/>
<dbReference type="GO" id="GO:0006813">
    <property type="term" value="P:potassium ion transport"/>
    <property type="evidence" value="ECO:0007669"/>
    <property type="project" value="InterPro"/>
</dbReference>
<feature type="domain" description="RCK C-terminal" evidence="12">
    <location>
        <begin position="606"/>
        <end position="689"/>
    </location>
</feature>
<dbReference type="PANTHER" id="PTHR43427:SF6">
    <property type="entry name" value="CHLORIDE CHANNEL PROTEIN CLC-E"/>
    <property type="match status" value="1"/>
</dbReference>
<name>H5SCL1_9ZZZZ</name>
<dbReference type="Pfam" id="PF00571">
    <property type="entry name" value="CBS"/>
    <property type="match status" value="2"/>
</dbReference>
<reference evidence="14" key="2">
    <citation type="journal article" date="2012" name="PLoS ONE">
        <title>A Deeply Branching Thermophilic Bacterium with an Ancient Acetyl-CoA Pathway Dominates a Subsurface Ecosystem.</title>
        <authorList>
            <person name="Takami H."/>
            <person name="Noguchi H."/>
            <person name="Takaki Y."/>
            <person name="Uchiyama I."/>
            <person name="Toyoda A."/>
            <person name="Nishi S."/>
            <person name="Chee G.-J."/>
            <person name="Arai W."/>
            <person name="Nunoura T."/>
            <person name="Itoh T."/>
            <person name="Hattori M."/>
            <person name="Takai K."/>
        </authorList>
    </citation>
    <scope>NUCLEOTIDE SEQUENCE</scope>
</reference>
<feature type="transmembrane region" description="Helical" evidence="11">
    <location>
        <begin position="76"/>
        <end position="97"/>
    </location>
</feature>
<dbReference type="EMBL" id="AP011671">
    <property type="protein sequence ID" value="BAL53897.1"/>
    <property type="molecule type" value="Genomic_DNA"/>
</dbReference>
<dbReference type="InterPro" id="IPR006037">
    <property type="entry name" value="RCK_C"/>
</dbReference>
<dbReference type="SUPFAM" id="SSF54631">
    <property type="entry name" value="CBS-domain pair"/>
    <property type="match status" value="1"/>
</dbReference>
<feature type="transmembrane region" description="Helical" evidence="11">
    <location>
        <begin position="324"/>
        <end position="345"/>
    </location>
</feature>
<dbReference type="PROSITE" id="PS51371">
    <property type="entry name" value="CBS"/>
    <property type="match status" value="2"/>
</dbReference>
<keyword evidence="3 11" id="KW-0812">Transmembrane</keyword>
<evidence type="ECO:0000259" key="13">
    <source>
        <dbReference type="PROSITE" id="PS51371"/>
    </source>
</evidence>
<dbReference type="GO" id="GO:0005254">
    <property type="term" value="F:chloride channel activity"/>
    <property type="evidence" value="ECO:0007669"/>
    <property type="project" value="UniProtKB-KW"/>
</dbReference>
<feature type="region of interest" description="Disordered" evidence="10">
    <location>
        <begin position="690"/>
        <end position="716"/>
    </location>
</feature>
<protein>
    <submittedName>
        <fullName evidence="14">Chloride channel protein, CIC family</fullName>
    </submittedName>
</protein>
<evidence type="ECO:0000256" key="5">
    <source>
        <dbReference type="ARBA" id="ARBA00023065"/>
    </source>
</evidence>
<evidence type="ECO:0000256" key="10">
    <source>
        <dbReference type="SAM" id="MobiDB-lite"/>
    </source>
</evidence>
<evidence type="ECO:0000256" key="9">
    <source>
        <dbReference type="ARBA" id="ARBA00023303"/>
    </source>
</evidence>
<feature type="domain" description="CBS" evidence="13">
    <location>
        <begin position="540"/>
        <end position="601"/>
    </location>
</feature>
<feature type="transmembrane region" description="Helical" evidence="11">
    <location>
        <begin position="389"/>
        <end position="415"/>
    </location>
</feature>
<keyword evidence="4 11" id="KW-1133">Transmembrane helix</keyword>
<dbReference type="Pfam" id="PF00654">
    <property type="entry name" value="Voltage_CLC"/>
    <property type="match status" value="1"/>
</dbReference>
<dbReference type="CDD" id="cd00400">
    <property type="entry name" value="Voltage_gated_ClC"/>
    <property type="match status" value="1"/>
</dbReference>
<dbReference type="Gene3D" id="3.10.580.10">
    <property type="entry name" value="CBS-domain"/>
    <property type="match status" value="1"/>
</dbReference>